<protein>
    <recommendedName>
        <fullName evidence="3">Minor tail protein</fullName>
    </recommendedName>
</protein>
<evidence type="ECO:0000313" key="2">
    <source>
        <dbReference type="Proteomes" id="UP000316500"/>
    </source>
</evidence>
<gene>
    <name evidence="1" type="ORF">FQP90_13590</name>
</gene>
<dbReference type="EMBL" id="VNFK01000010">
    <property type="protein sequence ID" value="TVU61568.1"/>
    <property type="molecule type" value="Genomic_DNA"/>
</dbReference>
<evidence type="ECO:0000313" key="1">
    <source>
        <dbReference type="EMBL" id="TVU61568.1"/>
    </source>
</evidence>
<sequence>MWKFYSVSTSTWGDKIELPASTFTGGRRLNGGSQGTATFNLKDPGVAEVLTKQSVMPWERMLVAQWEGEAVYAGFITNVQQLKGIVTVTHKDVWALWERRHILTVRGDGDQSAAPITWTNKTLATHANLVVNRGMTGSPAGRYSLPLIMDADVVGPDTRTWYGYKFTKVSEALKEIMESEGGPNVDFDPQWDNATETFRWVMRSGSLTQGEWEWDATAPKTDVKDFDLETDADHLTNRHIGTGEGSERSLLVRDADSFTGSGPALETVESYDTPDGGILQGWVNANLSVADEYTQQASFKIPTTGEVPIKDLLPGGTVNLQTTGQLFLDHGWHEWRLIGFTFDKKEITLQMQQIGG</sequence>
<dbReference type="AlphaFoldDB" id="A0A558GXG0"/>
<organism evidence="1 2">
    <name type="scientific">Paenarthrobacter nitroguajacolicus</name>
    <name type="common">Arthrobacter nitroguajacolicus</name>
    <dbReference type="NCBI Taxonomy" id="211146"/>
    <lineage>
        <taxon>Bacteria</taxon>
        <taxon>Bacillati</taxon>
        <taxon>Actinomycetota</taxon>
        <taxon>Actinomycetes</taxon>
        <taxon>Micrococcales</taxon>
        <taxon>Micrococcaceae</taxon>
        <taxon>Paenarthrobacter</taxon>
    </lineage>
</organism>
<dbReference type="OrthoDB" id="3231936at2"/>
<evidence type="ECO:0008006" key="3">
    <source>
        <dbReference type="Google" id="ProtNLM"/>
    </source>
</evidence>
<reference evidence="1 2" key="1">
    <citation type="submission" date="2019-07" db="EMBL/GenBank/DDBJ databases">
        <title>Diversity of Bacteria from Kongsfjorden, Arctic.</title>
        <authorList>
            <person name="Yu Y."/>
        </authorList>
    </citation>
    <scope>NUCLEOTIDE SEQUENCE [LARGE SCALE GENOMIC DNA]</scope>
    <source>
        <strain evidence="1 2">SM1928</strain>
    </source>
</reference>
<comment type="caution">
    <text evidence="1">The sequence shown here is derived from an EMBL/GenBank/DDBJ whole genome shotgun (WGS) entry which is preliminary data.</text>
</comment>
<name>A0A558GXG0_PAENT</name>
<proteinExistence type="predicted"/>
<dbReference type="Proteomes" id="UP000316500">
    <property type="component" value="Unassembled WGS sequence"/>
</dbReference>
<dbReference type="RefSeq" id="WP_144651347.1">
    <property type="nucleotide sequence ID" value="NZ_VNFK01000010.1"/>
</dbReference>
<accession>A0A558GXG0</accession>